<dbReference type="Gramene" id="rna17751">
    <property type="protein sequence ID" value="RHN69302.1"/>
    <property type="gene ID" value="gene17751"/>
</dbReference>
<dbReference type="SUPFAM" id="SSF51735">
    <property type="entry name" value="NAD(P)-binding Rossmann-fold domains"/>
    <property type="match status" value="1"/>
</dbReference>
<reference evidence="3" key="1">
    <citation type="journal article" date="2018" name="Nat. Plants">
        <title>Whole-genome landscape of Medicago truncatula symbiotic genes.</title>
        <authorList>
            <person name="Pecrix Y."/>
            <person name="Staton S.E."/>
            <person name="Sallet E."/>
            <person name="Lelandais-Briere C."/>
            <person name="Moreau S."/>
            <person name="Carrere S."/>
            <person name="Blein T."/>
            <person name="Jardinaud M.F."/>
            <person name="Latrasse D."/>
            <person name="Zouine M."/>
            <person name="Zahm M."/>
            <person name="Kreplak J."/>
            <person name="Mayjonade B."/>
            <person name="Satge C."/>
            <person name="Perez M."/>
            <person name="Cauet S."/>
            <person name="Marande W."/>
            <person name="Chantry-Darmon C."/>
            <person name="Lopez-Roques C."/>
            <person name="Bouchez O."/>
            <person name="Berard A."/>
            <person name="Debelle F."/>
            <person name="Munos S."/>
            <person name="Bendahmane A."/>
            <person name="Berges H."/>
            <person name="Niebel A."/>
            <person name="Buitink J."/>
            <person name="Frugier F."/>
            <person name="Benhamed M."/>
            <person name="Crespi M."/>
            <person name="Gouzy J."/>
            <person name="Gamas P."/>
        </authorList>
    </citation>
    <scope>NUCLEOTIDE SEQUENCE [LARGE SCALE GENOMIC DNA]</scope>
    <source>
        <strain evidence="3">cv. Jemalong A17</strain>
    </source>
</reference>
<dbReference type="InterPro" id="IPR036291">
    <property type="entry name" value="NAD(P)-bd_dom_sf"/>
</dbReference>
<dbReference type="GO" id="GO:0141040">
    <property type="term" value="F:very-long-chain 3-oxoacyl-CoA reductase activity"/>
    <property type="evidence" value="ECO:0007669"/>
    <property type="project" value="UniProtKB-EC"/>
</dbReference>
<dbReference type="InterPro" id="IPR051019">
    <property type="entry name" value="VLCFA-Steroid_DH"/>
</dbReference>
<evidence type="ECO:0000256" key="1">
    <source>
        <dbReference type="ARBA" id="ARBA00023002"/>
    </source>
</evidence>
<dbReference type="EMBL" id="PSQE01000003">
    <property type="protein sequence ID" value="RHN69302.1"/>
    <property type="molecule type" value="Genomic_DNA"/>
</dbReference>
<dbReference type="PANTHER" id="PTHR43899">
    <property type="entry name" value="RH59310P"/>
    <property type="match status" value="1"/>
</dbReference>
<dbReference type="Proteomes" id="UP000265566">
    <property type="component" value="Chromosome 3"/>
</dbReference>
<organism evidence="2 3">
    <name type="scientific">Medicago truncatula</name>
    <name type="common">Barrel medic</name>
    <name type="synonym">Medicago tribuloides</name>
    <dbReference type="NCBI Taxonomy" id="3880"/>
    <lineage>
        <taxon>Eukaryota</taxon>
        <taxon>Viridiplantae</taxon>
        <taxon>Streptophyta</taxon>
        <taxon>Embryophyta</taxon>
        <taxon>Tracheophyta</taxon>
        <taxon>Spermatophyta</taxon>
        <taxon>Magnoliopsida</taxon>
        <taxon>eudicotyledons</taxon>
        <taxon>Gunneridae</taxon>
        <taxon>Pentapetalae</taxon>
        <taxon>rosids</taxon>
        <taxon>fabids</taxon>
        <taxon>Fabales</taxon>
        <taxon>Fabaceae</taxon>
        <taxon>Papilionoideae</taxon>
        <taxon>50 kb inversion clade</taxon>
        <taxon>NPAAA clade</taxon>
        <taxon>Hologalegina</taxon>
        <taxon>IRL clade</taxon>
        <taxon>Trifolieae</taxon>
        <taxon>Medicago</taxon>
    </lineage>
</organism>
<dbReference type="EC" id="1.1.1.330" evidence="2"/>
<keyword evidence="1 2" id="KW-0560">Oxidoreductase</keyword>
<proteinExistence type="predicted"/>
<comment type="caution">
    <text evidence="2">The sequence shown here is derived from an EMBL/GenBank/DDBJ whole genome shotgun (WGS) entry which is preliminary data.</text>
</comment>
<evidence type="ECO:0000313" key="2">
    <source>
        <dbReference type="EMBL" id="RHN69302.1"/>
    </source>
</evidence>
<accession>A0A396IUS7</accession>
<dbReference type="PANTHER" id="PTHR43899:SF25">
    <property type="entry name" value="ENOYL-(ACYL CARRIER) REDUCTASE"/>
    <property type="match status" value="1"/>
</dbReference>
<evidence type="ECO:0000313" key="3">
    <source>
        <dbReference type="Proteomes" id="UP000265566"/>
    </source>
</evidence>
<dbReference type="AlphaFoldDB" id="A0A396IUS7"/>
<name>A0A396IUS7_MEDTR</name>
<protein>
    <submittedName>
        <fullName evidence="2">Putative very-long-chain 3-oxoacyl-CoA reductase</fullName>
        <ecNumber evidence="2">1.1.1.330</ecNumber>
    </submittedName>
</protein>
<gene>
    <name evidence="2" type="ORF">MtrunA17_Chr3g0123211</name>
</gene>
<sequence>MLLNGYEPMTWIESVVKYLAMFSACTSLEYKHHGIDIQCQAPMFVSTKMTCDMKTSLFVPTPDKYSKACTKWIGYEKLVVPYFFHNLQSFLIRKIPDVLMDSYMLRFFLYRREKGLIDDSQIKGLEASCNSETNQH</sequence>